<keyword evidence="2" id="KW-0749">Sporulation</keyword>
<dbReference type="InterPro" id="IPR020916">
    <property type="entry name" value="Gln_gamma-glutamylTfrase_bac"/>
</dbReference>
<keyword evidence="3" id="KW-0012">Acyltransferase</keyword>
<sequence length="280" mass="32544">MITVSGVDFNQNDIWPSGSIESIIVQQIHEDPNVHQYRSIDELSFEVNLRKNIVDSSKALNQSQLEFEIFENARCNPQYWELTSTGGFKLKPDALPSEAIKDIYINSLEYATECATAILIIYYHAVLNSIDEDLFDHLFQDLYLYSWHYDTDLRLQSIQTDHLLPGDVVYFKNPDVSSRTPWLRGENAVVLEDGRFFGHGLGIRSSEQIIAILNKNREADSERSAFQENTVIRPSFRYLARLTQLPRRYKVQHTVIHHNQTSISCNQYLYYLNQLYSQKI</sequence>
<dbReference type="EMBL" id="FNIG01000010">
    <property type="protein sequence ID" value="SDN85706.1"/>
    <property type="molecule type" value="Genomic_DNA"/>
</dbReference>
<dbReference type="AlphaFoldDB" id="A0A1H0ETQ8"/>
<dbReference type="GO" id="GO:0030435">
    <property type="term" value="P:sporulation resulting in formation of a cellular spore"/>
    <property type="evidence" value="ECO:0007669"/>
    <property type="project" value="UniProtKB-KW"/>
</dbReference>
<name>A0A1H0ETQ8_9BACI</name>
<reference evidence="4 5" key="1">
    <citation type="submission" date="2016-10" db="EMBL/GenBank/DDBJ databases">
        <authorList>
            <person name="de Groot N.N."/>
        </authorList>
    </citation>
    <scope>NUCLEOTIDE SEQUENCE [LARGE SCALE GENOMIC DNA]</scope>
    <source>
        <strain evidence="4 5">CGMCC 1.3442</strain>
    </source>
</reference>
<evidence type="ECO:0000313" key="4">
    <source>
        <dbReference type="EMBL" id="SDN85706.1"/>
    </source>
</evidence>
<dbReference type="HAMAP" id="MF_00727">
    <property type="entry name" value="Tgl"/>
    <property type="match status" value="1"/>
</dbReference>
<gene>
    <name evidence="4" type="ORF">SAMN05216498_0059</name>
</gene>
<dbReference type="RefSeq" id="WP_093857625.1">
    <property type="nucleotide sequence ID" value="NZ_BJVZ01000007.1"/>
</dbReference>
<dbReference type="STRING" id="237069.SAMN05216498_0059"/>
<keyword evidence="5" id="KW-1185">Reference proteome</keyword>
<dbReference type="OrthoDB" id="1845399at2"/>
<keyword evidence="1 4" id="KW-0808">Transferase</keyword>
<accession>A0A1H0ETQ8</accession>
<evidence type="ECO:0000256" key="1">
    <source>
        <dbReference type="ARBA" id="ARBA00022679"/>
    </source>
</evidence>
<protein>
    <submittedName>
        <fullName evidence="4">Protein-glutamine gamma-glutamyltransferase</fullName>
    </submittedName>
</protein>
<dbReference type="GO" id="GO:0003810">
    <property type="term" value="F:protein-glutamine gamma-glutamyltransferase activity"/>
    <property type="evidence" value="ECO:0007669"/>
    <property type="project" value="InterPro"/>
</dbReference>
<organism evidence="4 5">
    <name type="scientific">Tenuibacillus multivorans</name>
    <dbReference type="NCBI Taxonomy" id="237069"/>
    <lineage>
        <taxon>Bacteria</taxon>
        <taxon>Bacillati</taxon>
        <taxon>Bacillota</taxon>
        <taxon>Bacilli</taxon>
        <taxon>Bacillales</taxon>
        <taxon>Bacillaceae</taxon>
        <taxon>Tenuibacillus</taxon>
    </lineage>
</organism>
<dbReference type="NCBIfam" id="NF002869">
    <property type="entry name" value="PRK03187.1"/>
    <property type="match status" value="1"/>
</dbReference>
<evidence type="ECO:0000256" key="2">
    <source>
        <dbReference type="ARBA" id="ARBA00022969"/>
    </source>
</evidence>
<proteinExistence type="inferred from homology"/>
<evidence type="ECO:0000313" key="5">
    <source>
        <dbReference type="Proteomes" id="UP000199334"/>
    </source>
</evidence>
<dbReference type="Proteomes" id="UP000199334">
    <property type="component" value="Unassembled WGS sequence"/>
</dbReference>
<evidence type="ECO:0000256" key="3">
    <source>
        <dbReference type="ARBA" id="ARBA00023315"/>
    </source>
</evidence>
<dbReference type="Pfam" id="PF20085">
    <property type="entry name" value="TGL"/>
    <property type="match status" value="1"/>
</dbReference>